<dbReference type="OrthoDB" id="9781415at2"/>
<dbReference type="InterPro" id="IPR013078">
    <property type="entry name" value="His_Pase_superF_clade-1"/>
</dbReference>
<keyword evidence="2" id="KW-1185">Reference proteome</keyword>
<evidence type="ECO:0000313" key="1">
    <source>
        <dbReference type="EMBL" id="SFJ30248.1"/>
    </source>
</evidence>
<dbReference type="InterPro" id="IPR029033">
    <property type="entry name" value="His_PPase_superfam"/>
</dbReference>
<proteinExistence type="predicted"/>
<dbReference type="Gene3D" id="3.40.50.1240">
    <property type="entry name" value="Phosphoglycerate mutase-like"/>
    <property type="match status" value="1"/>
</dbReference>
<dbReference type="EMBL" id="FORY01000003">
    <property type="protein sequence ID" value="SFJ30248.1"/>
    <property type="molecule type" value="Genomic_DNA"/>
</dbReference>
<dbReference type="GeneID" id="98664361"/>
<dbReference type="SMART" id="SM00855">
    <property type="entry name" value="PGAM"/>
    <property type="match status" value="1"/>
</dbReference>
<reference evidence="1 2" key="1">
    <citation type="submission" date="2016-10" db="EMBL/GenBank/DDBJ databases">
        <authorList>
            <person name="de Groot N.N."/>
        </authorList>
    </citation>
    <scope>NUCLEOTIDE SEQUENCE [LARGE SCALE GENOMIC DNA]</scope>
    <source>
        <strain evidence="1 2">CGMCC 1.8891</strain>
    </source>
</reference>
<protein>
    <submittedName>
        <fullName evidence="1">2,3-bisphosphoglycerate-dependent phosphoglycerate mutase</fullName>
    </submittedName>
</protein>
<dbReference type="CDD" id="cd07067">
    <property type="entry name" value="HP_PGM_like"/>
    <property type="match status" value="1"/>
</dbReference>
<evidence type="ECO:0000313" key="2">
    <source>
        <dbReference type="Proteomes" id="UP000183299"/>
    </source>
</evidence>
<gene>
    <name evidence="1" type="ORF">SAMN04488138_103264</name>
</gene>
<dbReference type="GO" id="GO:0016791">
    <property type="term" value="F:phosphatase activity"/>
    <property type="evidence" value="ECO:0007669"/>
    <property type="project" value="TreeGrafter"/>
</dbReference>
<accession>A0A1I3Q8M6</accession>
<dbReference type="RefSeq" id="WP_066607987.1">
    <property type="nucleotide sequence ID" value="NZ_FORY01000003.1"/>
</dbReference>
<dbReference type="AlphaFoldDB" id="A0A1I3Q8M6"/>
<dbReference type="STRING" id="576117.SAMN04488138_103264"/>
<dbReference type="GO" id="GO:0005737">
    <property type="term" value="C:cytoplasm"/>
    <property type="evidence" value="ECO:0007669"/>
    <property type="project" value="TreeGrafter"/>
</dbReference>
<dbReference type="PANTHER" id="PTHR48100:SF1">
    <property type="entry name" value="HISTIDINE PHOSPHATASE FAMILY PROTEIN-RELATED"/>
    <property type="match status" value="1"/>
</dbReference>
<name>A0A1I3Q8M6_9RHOB</name>
<dbReference type="Pfam" id="PF00300">
    <property type="entry name" value="His_Phos_1"/>
    <property type="match status" value="1"/>
</dbReference>
<dbReference type="PANTHER" id="PTHR48100">
    <property type="entry name" value="BROAD-SPECIFICITY PHOSPHATASE YOR283W-RELATED"/>
    <property type="match status" value="1"/>
</dbReference>
<sequence length="230" mass="24940">MTERSYIAVIRHGDYHQRKDVPSARQPFGLTVTGIAQAQSCGDLLAEMAQSQRLEFAPMIHCSRQLRAWQTASGIAGRLRGLGHEIDALAETSALAERGLGSAANLTVAEIDAVMQADPRYPSPPAGWKSDSDYRLPLEGAESLMEAGARVAACLTEIAETGRGRLSIVVGHGASIRHACHHLGLLTRAQIAQLSMFHARPLLLCYSGRDNWQHLAGAWKVRPSKEEALD</sequence>
<organism evidence="1 2">
    <name type="scientific">Celeribacter halophilus</name>
    <dbReference type="NCBI Taxonomy" id="576117"/>
    <lineage>
        <taxon>Bacteria</taxon>
        <taxon>Pseudomonadati</taxon>
        <taxon>Pseudomonadota</taxon>
        <taxon>Alphaproteobacteria</taxon>
        <taxon>Rhodobacterales</taxon>
        <taxon>Roseobacteraceae</taxon>
        <taxon>Celeribacter</taxon>
    </lineage>
</organism>
<dbReference type="SUPFAM" id="SSF53254">
    <property type="entry name" value="Phosphoglycerate mutase-like"/>
    <property type="match status" value="1"/>
</dbReference>
<dbReference type="InterPro" id="IPR050275">
    <property type="entry name" value="PGM_Phosphatase"/>
</dbReference>
<dbReference type="Proteomes" id="UP000183299">
    <property type="component" value="Unassembled WGS sequence"/>
</dbReference>